<evidence type="ECO:0000256" key="1">
    <source>
        <dbReference type="SAM" id="MobiDB-lite"/>
    </source>
</evidence>
<dbReference type="EMBL" id="CDMZ01003425">
    <property type="protein sequence ID" value="CEM46320.1"/>
    <property type="molecule type" value="Genomic_DNA"/>
</dbReference>
<dbReference type="VEuPathDB" id="CryptoDB:Cvel_29997"/>
<dbReference type="PhylomeDB" id="A0A0G4HPZ1"/>
<name>A0A0G4HPZ1_9ALVE</name>
<feature type="compositionally biased region" description="Polar residues" evidence="1">
    <location>
        <begin position="43"/>
        <end position="62"/>
    </location>
</feature>
<dbReference type="InterPro" id="IPR021109">
    <property type="entry name" value="Peptidase_aspartic_dom_sf"/>
</dbReference>
<proteinExistence type="predicted"/>
<dbReference type="AlphaFoldDB" id="A0A0G4HPZ1"/>
<feature type="compositionally biased region" description="Basic and acidic residues" evidence="1">
    <location>
        <begin position="80"/>
        <end position="107"/>
    </location>
</feature>
<gene>
    <name evidence="2" type="ORF">Cvel_29997</name>
</gene>
<dbReference type="CDD" id="cd00303">
    <property type="entry name" value="retropepsin_like"/>
    <property type="match status" value="1"/>
</dbReference>
<organism evidence="2">
    <name type="scientific">Chromera velia CCMP2878</name>
    <dbReference type="NCBI Taxonomy" id="1169474"/>
    <lineage>
        <taxon>Eukaryota</taxon>
        <taxon>Sar</taxon>
        <taxon>Alveolata</taxon>
        <taxon>Colpodellida</taxon>
        <taxon>Chromeraceae</taxon>
        <taxon>Chromera</taxon>
    </lineage>
</organism>
<evidence type="ECO:0000313" key="2">
    <source>
        <dbReference type="EMBL" id="CEM46320.1"/>
    </source>
</evidence>
<reference evidence="2" key="1">
    <citation type="submission" date="2014-11" db="EMBL/GenBank/DDBJ databases">
        <authorList>
            <person name="Otto D Thomas"/>
            <person name="Naeem Raeece"/>
        </authorList>
    </citation>
    <scope>NUCLEOTIDE SEQUENCE</scope>
</reference>
<protein>
    <submittedName>
        <fullName evidence="2">Uncharacterized protein</fullName>
    </submittedName>
</protein>
<dbReference type="Pfam" id="PF08284">
    <property type="entry name" value="RVP_2"/>
    <property type="match status" value="1"/>
</dbReference>
<feature type="region of interest" description="Disordered" evidence="1">
    <location>
        <begin position="1"/>
        <end position="123"/>
    </location>
</feature>
<dbReference type="Gene3D" id="2.40.70.10">
    <property type="entry name" value="Acid Proteases"/>
    <property type="match status" value="1"/>
</dbReference>
<accession>A0A0G4HPZ1</accession>
<feature type="compositionally biased region" description="Acidic residues" evidence="1">
    <location>
        <begin position="108"/>
        <end position="122"/>
    </location>
</feature>
<sequence length="270" mass="29965">MRGPRARYPSPYALSSASGGRKETRQPGKGFGSNVPSGGQGRAFSNTPSFGRRTSSPPQGSQPAHRVGPRRVAGVRTIPGRREDDRVVVPREPEVRREVEEEIRNIEEEGGGSGEEEEDNGDESYKEGFVYQGTIAGNPVKVFYNNGADDIFVDSKFAHNWQLHICRFSTPMRCRMAVKENGRLDATVSEYVPQVPLCIQGYSEIVGALLADLDGYDVILGRKWSDAHNVKLDHPTRSLRFSFKRREMILNGGYKKDENCPPFLNSAYAG</sequence>